<keyword evidence="5" id="KW-0249">Electron transport</keyword>
<comment type="caution">
    <text evidence="8">The sequence shown here is derived from an EMBL/GenBank/DDBJ whole genome shotgun (WGS) entry which is preliminary data.</text>
</comment>
<dbReference type="Pfam" id="PF00115">
    <property type="entry name" value="COX1"/>
    <property type="match status" value="1"/>
</dbReference>
<dbReference type="InterPro" id="IPR036927">
    <property type="entry name" value="Cyt_c_oxase-like_su1_sf"/>
</dbReference>
<feature type="transmembrane region" description="Helical" evidence="6">
    <location>
        <begin position="183"/>
        <end position="207"/>
    </location>
</feature>
<dbReference type="RefSeq" id="WP_160065255.1">
    <property type="nucleotide sequence ID" value="NZ_WUYX01000030.1"/>
</dbReference>
<keyword evidence="5" id="KW-0349">Heme</keyword>
<dbReference type="EMBL" id="WUYX01000030">
    <property type="protein sequence ID" value="MXV62449.1"/>
    <property type="molecule type" value="Genomic_DNA"/>
</dbReference>
<dbReference type="PROSITE" id="PS50855">
    <property type="entry name" value="COX1"/>
    <property type="match status" value="1"/>
</dbReference>
<dbReference type="PROSITE" id="PS00077">
    <property type="entry name" value="COX1_CUB"/>
    <property type="match status" value="1"/>
</dbReference>
<comment type="subcellular location">
    <subcellularLocation>
        <location evidence="1">Membrane</location>
        <topology evidence="1">Multi-pass membrane protein</topology>
    </subcellularLocation>
</comment>
<dbReference type="Proteomes" id="UP000434101">
    <property type="component" value="Unassembled WGS sequence"/>
</dbReference>
<dbReference type="CDD" id="cd01660">
    <property type="entry name" value="ba3-like_Oxidase_I"/>
    <property type="match status" value="1"/>
</dbReference>
<proteinExistence type="inferred from homology"/>
<dbReference type="GO" id="GO:0004129">
    <property type="term" value="F:cytochrome-c oxidase activity"/>
    <property type="evidence" value="ECO:0007669"/>
    <property type="project" value="InterPro"/>
</dbReference>
<evidence type="ECO:0000256" key="2">
    <source>
        <dbReference type="ARBA" id="ARBA00022692"/>
    </source>
</evidence>
<name>A0A6B0VPI9_9EURY</name>
<accession>A0A6B0VPI9</accession>
<organism evidence="8 9">
    <name type="scientific">Natronorubrum halalkaliphilum</name>
    <dbReference type="NCBI Taxonomy" id="2691917"/>
    <lineage>
        <taxon>Archaea</taxon>
        <taxon>Methanobacteriati</taxon>
        <taxon>Methanobacteriota</taxon>
        <taxon>Stenosarchaea group</taxon>
        <taxon>Halobacteria</taxon>
        <taxon>Halobacteriales</taxon>
        <taxon>Natrialbaceae</taxon>
        <taxon>Natronorubrum</taxon>
    </lineage>
</organism>
<keyword evidence="5" id="KW-0408">Iron</keyword>
<dbReference type="PANTHER" id="PTHR10422">
    <property type="entry name" value="CYTOCHROME C OXIDASE SUBUNIT 1"/>
    <property type="match status" value="1"/>
</dbReference>
<feature type="domain" description="Cytochrome oxidase subunit I profile" evidence="7">
    <location>
        <begin position="23"/>
        <end position="521"/>
    </location>
</feature>
<evidence type="ECO:0000256" key="4">
    <source>
        <dbReference type="ARBA" id="ARBA00023136"/>
    </source>
</evidence>
<comment type="similarity">
    <text evidence="5">Belongs to the heme-copper respiratory oxidase family.</text>
</comment>
<feature type="transmembrane region" description="Helical" evidence="6">
    <location>
        <begin position="344"/>
        <end position="364"/>
    </location>
</feature>
<feature type="transmembrane region" description="Helical" evidence="6">
    <location>
        <begin position="141"/>
        <end position="163"/>
    </location>
</feature>
<evidence type="ECO:0000259" key="7">
    <source>
        <dbReference type="PROSITE" id="PS50855"/>
    </source>
</evidence>
<evidence type="ECO:0000313" key="9">
    <source>
        <dbReference type="Proteomes" id="UP000434101"/>
    </source>
</evidence>
<dbReference type="InterPro" id="IPR023616">
    <property type="entry name" value="Cyt_c_oxase-like_su1_dom"/>
</dbReference>
<keyword evidence="5" id="KW-0679">Respiratory chain</keyword>
<dbReference type="InterPro" id="IPR000883">
    <property type="entry name" value="Cyt_C_Oxase_1"/>
</dbReference>
<feature type="transmembrane region" description="Helical" evidence="6">
    <location>
        <begin position="262"/>
        <end position="280"/>
    </location>
</feature>
<dbReference type="AlphaFoldDB" id="A0A6B0VPI9"/>
<evidence type="ECO:0000256" key="6">
    <source>
        <dbReference type="SAM" id="Phobius"/>
    </source>
</evidence>
<evidence type="ECO:0000256" key="5">
    <source>
        <dbReference type="RuleBase" id="RU000370"/>
    </source>
</evidence>
<dbReference type="SUPFAM" id="SSF81442">
    <property type="entry name" value="Cytochrome c oxidase subunit I-like"/>
    <property type="match status" value="1"/>
</dbReference>
<evidence type="ECO:0000256" key="1">
    <source>
        <dbReference type="ARBA" id="ARBA00004141"/>
    </source>
</evidence>
<dbReference type="InterPro" id="IPR023615">
    <property type="entry name" value="Cyt_c_Oxase_su1_BS"/>
</dbReference>
<dbReference type="InterPro" id="IPR033943">
    <property type="entry name" value="Ba3-like_Oxidase_I"/>
</dbReference>
<dbReference type="GO" id="GO:0009060">
    <property type="term" value="P:aerobic respiration"/>
    <property type="evidence" value="ECO:0007669"/>
    <property type="project" value="InterPro"/>
</dbReference>
<keyword evidence="9" id="KW-1185">Reference proteome</keyword>
<feature type="transmembrane region" description="Helical" evidence="6">
    <location>
        <begin position="97"/>
        <end position="121"/>
    </location>
</feature>
<evidence type="ECO:0000313" key="8">
    <source>
        <dbReference type="EMBL" id="MXV62449.1"/>
    </source>
</evidence>
<dbReference type="Gene3D" id="1.20.210.10">
    <property type="entry name" value="Cytochrome c oxidase-like, subunit I domain"/>
    <property type="match status" value="1"/>
</dbReference>
<feature type="transmembrane region" description="Helical" evidence="6">
    <location>
        <begin position="62"/>
        <end position="85"/>
    </location>
</feature>
<dbReference type="PANTHER" id="PTHR10422:SF40">
    <property type="entry name" value="CYTOCHROME C OXIDASE SUBUNIT I"/>
    <property type="match status" value="1"/>
</dbReference>
<evidence type="ECO:0000256" key="3">
    <source>
        <dbReference type="ARBA" id="ARBA00022989"/>
    </source>
</evidence>
<dbReference type="GO" id="GO:0020037">
    <property type="term" value="F:heme binding"/>
    <property type="evidence" value="ECO:0007669"/>
    <property type="project" value="InterPro"/>
</dbReference>
<dbReference type="PRINTS" id="PR01165">
    <property type="entry name" value="CYCOXIDASEI"/>
</dbReference>
<feature type="transmembrane region" description="Helical" evidence="6">
    <location>
        <begin position="21"/>
        <end position="42"/>
    </location>
</feature>
<keyword evidence="5" id="KW-0479">Metal-binding</keyword>
<feature type="transmembrane region" description="Helical" evidence="6">
    <location>
        <begin position="227"/>
        <end position="250"/>
    </location>
</feature>
<feature type="transmembrane region" description="Helical" evidence="6">
    <location>
        <begin position="416"/>
        <end position="436"/>
    </location>
</feature>
<keyword evidence="3 6" id="KW-1133">Transmembrane helix</keyword>
<feature type="transmembrane region" description="Helical" evidence="6">
    <location>
        <begin position="384"/>
        <end position="404"/>
    </location>
</feature>
<dbReference type="OrthoDB" id="28065at2157"/>
<sequence length="598" mass="65857">MSEARDAYIDNFPAEAKVVRAAFYSSFFALALGGVFGIIQTLHRTDFYRFIDPADYYTVLTAHGVFLVISFTIFFLVGIFTWAITTSLDREVEDIRFTWAWYLLMAVGITLSGIAILAGFIDSIDMSASVLFTFYAPLQAHPLFYIGLVLFVVGTWLAGLDWFRSWWAWKAENPDERIPLPTFMVLTTTLMWYLATLGVAVAILFFLLPWSLGLIETVNPLLTRTLFWFFGHPVVYFWLMPAYMMWYIMLPKVSGGKLFSDPLARVVFVLFLILSVPTGIHHQYLDPGIAEGFKFIAMTNTMFLLLPSLLTAFTVVASMEHGARQRGGTGYVGWLKALPWRDPVFAGMALAGLMFAAAGFSGMINAGMNINYLVHNTFWVVGHFHLTVGTAVALTFMAVTYWFLPQVTGKALWSRSVALGQVVLWFVGMTFMSNAMHRGGLLGIPRRTAEPQYDGFEFEAAVGSVGELDAQVALGGVLLTLSLVLFFANVIGTALNGRSDALPANEYAETLSGPEDAPLVLDNLKLWTAIAVVLVIFAYTFPLLSIIDRGGLLGPDVNPFPVSLESVAFLTFAVEHLGTAALESAGNAVQTVVPGVIR</sequence>
<feature type="transmembrane region" description="Helical" evidence="6">
    <location>
        <begin position="292"/>
        <end position="316"/>
    </location>
</feature>
<feature type="transmembrane region" description="Helical" evidence="6">
    <location>
        <begin position="472"/>
        <end position="495"/>
    </location>
</feature>
<reference evidence="8 9" key="1">
    <citation type="submission" date="2020-01" db="EMBL/GenBank/DDBJ databases">
        <title>Natronorubrum sp. JWXQ-INN 674 isolated from Inner Mongolia Autonomous Region of China.</title>
        <authorList>
            <person name="Xue Q."/>
        </authorList>
    </citation>
    <scope>NUCLEOTIDE SEQUENCE [LARGE SCALE GENOMIC DNA]</scope>
    <source>
        <strain evidence="8 9">JWXQ-INN-674</strain>
    </source>
</reference>
<keyword evidence="2 5" id="KW-0812">Transmembrane</keyword>
<keyword evidence="5" id="KW-0813">Transport</keyword>
<gene>
    <name evidence="8" type="ORF">GS429_10305</name>
</gene>
<feature type="transmembrane region" description="Helical" evidence="6">
    <location>
        <begin position="526"/>
        <end position="547"/>
    </location>
</feature>
<keyword evidence="4 6" id="KW-0472">Membrane</keyword>
<dbReference type="GO" id="GO:0016020">
    <property type="term" value="C:membrane"/>
    <property type="evidence" value="ECO:0007669"/>
    <property type="project" value="UniProtKB-SubCell"/>
</dbReference>
<protein>
    <submittedName>
        <fullName evidence="8">Cytochrome C oxidase subunit I</fullName>
    </submittedName>
</protein>